<feature type="compositionally biased region" description="Low complexity" evidence="1">
    <location>
        <begin position="102"/>
        <end position="113"/>
    </location>
</feature>
<gene>
    <name evidence="2" type="ORF">BDV29DRAFT_177768</name>
</gene>
<feature type="compositionally biased region" description="Acidic residues" evidence="1">
    <location>
        <begin position="255"/>
        <end position="273"/>
    </location>
</feature>
<evidence type="ECO:0000313" key="2">
    <source>
        <dbReference type="EMBL" id="KAB8072227.1"/>
    </source>
</evidence>
<feature type="compositionally biased region" description="Polar residues" evidence="1">
    <location>
        <begin position="352"/>
        <end position="374"/>
    </location>
</feature>
<feature type="compositionally biased region" description="Basic and acidic residues" evidence="1">
    <location>
        <begin position="274"/>
        <end position="299"/>
    </location>
</feature>
<proteinExistence type="predicted"/>
<feature type="region of interest" description="Disordered" evidence="1">
    <location>
        <begin position="538"/>
        <end position="561"/>
    </location>
</feature>
<feature type="compositionally biased region" description="Acidic residues" evidence="1">
    <location>
        <begin position="182"/>
        <end position="192"/>
    </location>
</feature>
<sequence>MPTSNTSSPVKRPGLGRRAVSSQAVITRSTSSTQTDLANSNTSHQKATQRPHRAHIVGGGHRNHHRNPSFGKNLNKLQRHLSHQQIPTTDAPARHHQRKKSAPATPAAVTPATSPRGSHHVRWDGAVGGSHQTTTSMKKNNSSPALRRNSNSVLGKPGKKALVTDRPHTSSGKKKTVGFELADSDDNDDGWEDTTQSPESTRRSSVAQSKESVENIAVLVDPLTFVKRSYPQFPRSTSLPESSLNNFGHTNNLPGDDDDDGDDEDEEEDESDNDGDKQRRPQETEEREEGSRAADHGDIASRLLSPSHSAKAPPAMSSISATAKPAAMDSLSRNASLTNIASGHDGLRRPPLSSSQNALASTPGNLTQATSSSIEGGVSRFIKTGGIHATSRTDSDPNTPSSFLPHYHPQTPPSPGRGASAKRTRASPPPRPPGTQPHSRTQQKLWLQRTAALNTSPPDGHGVSATASPSAMDPTFMAAAHSRSGAGFDAGRVLVNGASRAGLAHDTEAKHIRKAYEKTTLELTVVRRFQTPTGDSFRRLAPCINDMKSGPNHQRHSSLGKPIKSAPALTLLQNGKQQSSSQNSASPEPKQLMGRKRSNLKTSVSQTYLQEPDDLANESTDSAQRPKSQHPSHRILSTSDEPTHSTPPGEEFSEVPSFLANETDLMIRRMWESREVATAG</sequence>
<dbReference type="OrthoDB" id="5430106at2759"/>
<feature type="compositionally biased region" description="Polar residues" evidence="1">
    <location>
        <begin position="193"/>
        <end position="210"/>
    </location>
</feature>
<organism evidence="2 3">
    <name type="scientific">Aspergillus leporis</name>
    <dbReference type="NCBI Taxonomy" id="41062"/>
    <lineage>
        <taxon>Eukaryota</taxon>
        <taxon>Fungi</taxon>
        <taxon>Dikarya</taxon>
        <taxon>Ascomycota</taxon>
        <taxon>Pezizomycotina</taxon>
        <taxon>Eurotiomycetes</taxon>
        <taxon>Eurotiomycetidae</taxon>
        <taxon>Eurotiales</taxon>
        <taxon>Aspergillaceae</taxon>
        <taxon>Aspergillus</taxon>
        <taxon>Aspergillus subgen. Circumdati</taxon>
    </lineage>
</organism>
<dbReference type="GO" id="GO:0031931">
    <property type="term" value="C:TORC1 complex"/>
    <property type="evidence" value="ECO:0007669"/>
    <property type="project" value="TreeGrafter"/>
</dbReference>
<feature type="compositionally biased region" description="Polar residues" evidence="1">
    <location>
        <begin position="130"/>
        <end position="153"/>
    </location>
</feature>
<dbReference type="Proteomes" id="UP000326565">
    <property type="component" value="Unassembled WGS sequence"/>
</dbReference>
<feature type="compositionally biased region" description="Polar residues" evidence="1">
    <location>
        <begin position="635"/>
        <end position="646"/>
    </location>
</feature>
<feature type="compositionally biased region" description="Polar residues" evidence="1">
    <location>
        <begin position="390"/>
        <end position="402"/>
    </location>
</feature>
<feature type="compositionally biased region" description="Polar residues" evidence="1">
    <location>
        <begin position="20"/>
        <end position="46"/>
    </location>
</feature>
<dbReference type="PANTHER" id="PTHR22794">
    <property type="entry name" value="THAP DOMAIN PROTEIN 11"/>
    <property type="match status" value="1"/>
</dbReference>
<dbReference type="PANTHER" id="PTHR22794:SF2">
    <property type="entry name" value="THAP DOMAIN-CONTAINING PROTEIN 11"/>
    <property type="match status" value="1"/>
</dbReference>
<reference evidence="2 3" key="1">
    <citation type="submission" date="2019-04" db="EMBL/GenBank/DDBJ databases">
        <title>Friends and foes A comparative genomics study of 23 Aspergillus species from section Flavi.</title>
        <authorList>
            <consortium name="DOE Joint Genome Institute"/>
            <person name="Kjaerbolling I."/>
            <person name="Vesth T."/>
            <person name="Frisvad J.C."/>
            <person name="Nybo J.L."/>
            <person name="Theobald S."/>
            <person name="Kildgaard S."/>
            <person name="Isbrandt T."/>
            <person name="Kuo A."/>
            <person name="Sato A."/>
            <person name="Lyhne E.K."/>
            <person name="Kogle M.E."/>
            <person name="Wiebenga A."/>
            <person name="Kun R.S."/>
            <person name="Lubbers R.J."/>
            <person name="Makela M.R."/>
            <person name="Barry K."/>
            <person name="Chovatia M."/>
            <person name="Clum A."/>
            <person name="Daum C."/>
            <person name="Haridas S."/>
            <person name="He G."/>
            <person name="LaButti K."/>
            <person name="Lipzen A."/>
            <person name="Mondo S."/>
            <person name="Riley R."/>
            <person name="Salamov A."/>
            <person name="Simmons B.A."/>
            <person name="Magnuson J.K."/>
            <person name="Henrissat B."/>
            <person name="Mortensen U.H."/>
            <person name="Larsen T.O."/>
            <person name="Devries R.P."/>
            <person name="Grigoriev I.V."/>
            <person name="Machida M."/>
            <person name="Baker S.E."/>
            <person name="Andersen M.R."/>
        </authorList>
    </citation>
    <scope>NUCLEOTIDE SEQUENCE [LARGE SCALE GENOMIC DNA]</scope>
    <source>
        <strain evidence="2 3">CBS 151.66</strain>
    </source>
</reference>
<evidence type="ECO:0000313" key="3">
    <source>
        <dbReference type="Proteomes" id="UP000326565"/>
    </source>
</evidence>
<feature type="region of interest" description="Disordered" evidence="1">
    <location>
        <begin position="1"/>
        <end position="218"/>
    </location>
</feature>
<name>A0A5N5WWV3_9EURO</name>
<evidence type="ECO:0000256" key="1">
    <source>
        <dbReference type="SAM" id="MobiDB-lite"/>
    </source>
</evidence>
<feature type="compositionally biased region" description="Polar residues" evidence="1">
    <location>
        <begin position="617"/>
        <end position="626"/>
    </location>
</feature>
<feature type="compositionally biased region" description="Low complexity" evidence="1">
    <location>
        <begin position="577"/>
        <end position="586"/>
    </location>
</feature>
<dbReference type="EMBL" id="ML732252">
    <property type="protein sequence ID" value="KAB8072227.1"/>
    <property type="molecule type" value="Genomic_DNA"/>
</dbReference>
<feature type="region of interest" description="Disordered" evidence="1">
    <location>
        <begin position="573"/>
        <end position="658"/>
    </location>
</feature>
<accession>A0A5N5WWV3</accession>
<protein>
    <submittedName>
        <fullName evidence="2">Uncharacterized protein</fullName>
    </submittedName>
</protein>
<keyword evidence="3" id="KW-1185">Reference proteome</keyword>
<feature type="compositionally biased region" description="Basic residues" evidence="1">
    <location>
        <begin position="47"/>
        <end position="67"/>
    </location>
</feature>
<feature type="compositionally biased region" description="Polar residues" evidence="1">
    <location>
        <begin position="234"/>
        <end position="253"/>
    </location>
</feature>
<feature type="region of interest" description="Disordered" evidence="1">
    <location>
        <begin position="234"/>
        <end position="444"/>
    </location>
</feature>
<feature type="compositionally biased region" description="Polar residues" evidence="1">
    <location>
        <begin position="600"/>
        <end position="609"/>
    </location>
</feature>
<dbReference type="AlphaFoldDB" id="A0A5N5WWV3"/>
<feature type="compositionally biased region" description="Polar residues" evidence="1">
    <location>
        <begin position="331"/>
        <end position="341"/>
    </location>
</feature>
<dbReference type="GO" id="GO:0000329">
    <property type="term" value="C:fungal-type vacuole membrane"/>
    <property type="evidence" value="ECO:0007669"/>
    <property type="project" value="TreeGrafter"/>
</dbReference>